<dbReference type="Gene3D" id="3.40.33.10">
    <property type="entry name" value="CAP"/>
    <property type="match status" value="1"/>
</dbReference>
<feature type="compositionally biased region" description="Polar residues" evidence="1">
    <location>
        <begin position="211"/>
        <end position="234"/>
    </location>
</feature>
<feature type="compositionally biased region" description="Basic residues" evidence="1">
    <location>
        <begin position="252"/>
        <end position="261"/>
    </location>
</feature>
<name>A0A1J4JA86_9EUKA</name>
<feature type="compositionally biased region" description="Low complexity" evidence="1">
    <location>
        <begin position="166"/>
        <end position="176"/>
    </location>
</feature>
<feature type="compositionally biased region" description="Basic and acidic residues" evidence="1">
    <location>
        <begin position="177"/>
        <end position="188"/>
    </location>
</feature>
<dbReference type="InterPro" id="IPR014044">
    <property type="entry name" value="CAP_dom"/>
</dbReference>
<evidence type="ECO:0000256" key="1">
    <source>
        <dbReference type="SAM" id="MobiDB-lite"/>
    </source>
</evidence>
<dbReference type="OrthoDB" id="568194at2759"/>
<sequence>MENLFSDNFFTREHLSPQVLNFINSEKNPTIYISYVSVCHVGKKSKKGVERVRQVVRINRSGKPFFTNLTEVHNLGKYSIRYSCNVDNRGKKTFKTNRKNVDAEDVDEFEETFEEKAGILPSDDFIFDIPNLPNLPNSNNSNNSEENNSNRENNSPEEDEKSNETNSRNNSRNSRNSKIEGKNGRNNDRNNSLETVNQNNNFSNNQHNINLDNSVSNSNHDLNNSKQNELIRARQNNRMRSKSPAPSEIRTPIKRSSRHHRIEPSVSNSSLRDSSKPSSKNSCNNSIKNTNISNGDQVLNSPDTSAEMIISTHADELECLKQVNDYRAQSGLKPLVFNQHLREISLPHTIAMFNKEVNVDHTNFKMRVEQLPECAKVGENVGYSNSNSNPIRKLMIGWIRSLHHRENIIGNYNCFGVSFVHAKNGDWYGTQLFGYILSKKMRDAVPIDNKSRKILYTLINDMRFENRKKSLTPNSKSEAALMKYCRRIACGKIEFGSGSAEERSHQIFGNKSRAYAEFSGKMLIGDQHFIKALFEKWKESIIDYILGDYTSVGIAVAKSPLNSYVYCLGFSKP</sequence>
<dbReference type="GeneID" id="94847445"/>
<dbReference type="AlphaFoldDB" id="A0A1J4JA86"/>
<dbReference type="SUPFAM" id="SSF55797">
    <property type="entry name" value="PR-1-like"/>
    <property type="match status" value="1"/>
</dbReference>
<feature type="compositionally biased region" description="Low complexity" evidence="1">
    <location>
        <begin position="130"/>
        <end position="153"/>
    </location>
</feature>
<dbReference type="RefSeq" id="XP_068347309.1">
    <property type="nucleotide sequence ID" value="XM_068512741.1"/>
</dbReference>
<gene>
    <name evidence="3" type="ORF">TRFO_39590</name>
</gene>
<keyword evidence="4" id="KW-1185">Reference proteome</keyword>
<dbReference type="CDD" id="cd05379">
    <property type="entry name" value="CAP_bacterial"/>
    <property type="match status" value="1"/>
</dbReference>
<accession>A0A1J4JA86</accession>
<dbReference type="Pfam" id="PF00188">
    <property type="entry name" value="CAP"/>
    <property type="match status" value="1"/>
</dbReference>
<evidence type="ECO:0000313" key="3">
    <source>
        <dbReference type="EMBL" id="OHS94172.1"/>
    </source>
</evidence>
<dbReference type="PANTHER" id="PTHR31157">
    <property type="entry name" value="SCP DOMAIN-CONTAINING PROTEIN"/>
    <property type="match status" value="1"/>
</dbReference>
<organism evidence="3 4">
    <name type="scientific">Tritrichomonas foetus</name>
    <dbReference type="NCBI Taxonomy" id="1144522"/>
    <lineage>
        <taxon>Eukaryota</taxon>
        <taxon>Metamonada</taxon>
        <taxon>Parabasalia</taxon>
        <taxon>Tritrichomonadida</taxon>
        <taxon>Tritrichomonadidae</taxon>
        <taxon>Tritrichomonas</taxon>
    </lineage>
</organism>
<feature type="region of interest" description="Disordered" evidence="1">
    <location>
        <begin position="130"/>
        <end position="300"/>
    </location>
</feature>
<evidence type="ECO:0000259" key="2">
    <source>
        <dbReference type="Pfam" id="PF00188"/>
    </source>
</evidence>
<feature type="compositionally biased region" description="Low complexity" evidence="1">
    <location>
        <begin position="197"/>
        <end position="210"/>
    </location>
</feature>
<protein>
    <recommendedName>
        <fullName evidence="2">SCP domain-containing protein</fullName>
    </recommendedName>
</protein>
<dbReference type="PANTHER" id="PTHR31157:SF1">
    <property type="entry name" value="SCP DOMAIN-CONTAINING PROTEIN"/>
    <property type="match status" value="1"/>
</dbReference>
<reference evidence="3" key="1">
    <citation type="submission" date="2016-10" db="EMBL/GenBank/DDBJ databases">
        <authorList>
            <person name="Benchimol M."/>
            <person name="Almeida L.G."/>
            <person name="Vasconcelos A.T."/>
            <person name="Perreira-Neves A."/>
            <person name="Rosa I.A."/>
            <person name="Tasca T."/>
            <person name="Bogo M.R."/>
            <person name="de Souza W."/>
        </authorList>
    </citation>
    <scope>NUCLEOTIDE SEQUENCE [LARGE SCALE GENOMIC DNA]</scope>
    <source>
        <strain evidence="3">K</strain>
    </source>
</reference>
<comment type="caution">
    <text evidence="3">The sequence shown here is derived from an EMBL/GenBank/DDBJ whole genome shotgun (WGS) entry which is preliminary data.</text>
</comment>
<feature type="compositionally biased region" description="Low complexity" evidence="1">
    <location>
        <begin position="267"/>
        <end position="294"/>
    </location>
</feature>
<evidence type="ECO:0000313" key="4">
    <source>
        <dbReference type="Proteomes" id="UP000179807"/>
    </source>
</evidence>
<dbReference type="InterPro" id="IPR035940">
    <property type="entry name" value="CAP_sf"/>
</dbReference>
<dbReference type="Proteomes" id="UP000179807">
    <property type="component" value="Unassembled WGS sequence"/>
</dbReference>
<dbReference type="EMBL" id="MLAK01001339">
    <property type="protein sequence ID" value="OHS94172.1"/>
    <property type="molecule type" value="Genomic_DNA"/>
</dbReference>
<proteinExistence type="predicted"/>
<dbReference type="VEuPathDB" id="TrichDB:TRFO_39590"/>
<feature type="domain" description="SCP" evidence="2">
    <location>
        <begin position="321"/>
        <end position="426"/>
    </location>
</feature>